<evidence type="ECO:0000256" key="2">
    <source>
        <dbReference type="ARBA" id="ARBA00004123"/>
    </source>
</evidence>
<dbReference type="InterPro" id="IPR006073">
    <property type="entry name" value="GTP-bd"/>
</dbReference>
<keyword evidence="7" id="KW-0342">GTP-binding</keyword>
<evidence type="ECO:0000259" key="10">
    <source>
        <dbReference type="PROSITE" id="PS51721"/>
    </source>
</evidence>
<keyword evidence="4" id="KW-0690">Ribosome biogenesis</keyword>
<keyword evidence="3" id="KW-0813">Transport</keyword>
<dbReference type="Pfam" id="PF01926">
    <property type="entry name" value="MMR_HSR1"/>
    <property type="match status" value="1"/>
</dbReference>
<evidence type="ECO:0000256" key="3">
    <source>
        <dbReference type="ARBA" id="ARBA00022448"/>
    </source>
</evidence>
<evidence type="ECO:0000256" key="7">
    <source>
        <dbReference type="ARBA" id="ARBA00023134"/>
    </source>
</evidence>
<dbReference type="GO" id="GO:0005730">
    <property type="term" value="C:nucleolus"/>
    <property type="evidence" value="ECO:0007669"/>
    <property type="project" value="UniProtKB-ARBA"/>
</dbReference>
<accession>A0A1B2J583</accession>
<dbReference type="PANTHER" id="PTHR11089:SF30">
    <property type="entry name" value="GUANINE NUCLEOTIDE-BINDING PROTEIN-LIKE 3 HOMOLOG"/>
    <property type="match status" value="1"/>
</dbReference>
<keyword evidence="8" id="KW-0539">Nucleus</keyword>
<dbReference type="GO" id="GO:0005525">
    <property type="term" value="F:GTP binding"/>
    <property type="evidence" value="ECO:0007669"/>
    <property type="project" value="UniProtKB-KW"/>
</dbReference>
<dbReference type="PROSITE" id="PS51721">
    <property type="entry name" value="G_CP"/>
    <property type="match status" value="1"/>
</dbReference>
<dbReference type="PRINTS" id="PR00326">
    <property type="entry name" value="GTP1OBG"/>
</dbReference>
<name>A0A1B2J583_PICPA</name>
<feature type="region of interest" description="Disordered" evidence="9">
    <location>
        <begin position="1"/>
        <end position="57"/>
    </location>
</feature>
<reference evidence="11 12" key="1">
    <citation type="submission" date="2016-02" db="EMBL/GenBank/DDBJ databases">
        <title>Comparative genomic and transcriptomic foundation for Pichia pastoris.</title>
        <authorList>
            <person name="Love K.R."/>
            <person name="Shah K.A."/>
            <person name="Whittaker C.A."/>
            <person name="Wu J."/>
            <person name="Bartlett M.C."/>
            <person name="Ma D."/>
            <person name="Leeson R.L."/>
            <person name="Priest M."/>
            <person name="Young S.K."/>
            <person name="Love J.C."/>
        </authorList>
    </citation>
    <scope>NUCLEOTIDE SEQUENCE [LARGE SCALE GENOMIC DNA]</scope>
    <source>
        <strain evidence="11 12">ATCC 28485</strain>
    </source>
</reference>
<dbReference type="InterPro" id="IPR030378">
    <property type="entry name" value="G_CP_dom"/>
</dbReference>
<feature type="compositionally biased region" description="Basic residues" evidence="9">
    <location>
        <begin position="21"/>
        <end position="33"/>
    </location>
</feature>
<dbReference type="AlphaFoldDB" id="A0A1B2J583"/>
<dbReference type="EMBL" id="CP014584">
    <property type="protein sequence ID" value="ANZ73110.1"/>
    <property type="molecule type" value="Genomic_DNA"/>
</dbReference>
<feature type="compositionally biased region" description="Acidic residues" evidence="9">
    <location>
        <begin position="98"/>
        <end position="109"/>
    </location>
</feature>
<feature type="region of interest" description="Disordered" evidence="9">
    <location>
        <begin position="460"/>
        <end position="482"/>
    </location>
</feature>
<dbReference type="GO" id="GO:0015031">
    <property type="term" value="P:protein transport"/>
    <property type="evidence" value="ECO:0007669"/>
    <property type="project" value="UniProtKB-KW"/>
</dbReference>
<dbReference type="InterPro" id="IPR014813">
    <property type="entry name" value="Gnl3_N_dom"/>
</dbReference>
<feature type="domain" description="CP-type G" evidence="10">
    <location>
        <begin position="165"/>
        <end position="344"/>
    </location>
</feature>
<dbReference type="GO" id="GO:0030684">
    <property type="term" value="C:preribosome"/>
    <property type="evidence" value="ECO:0007669"/>
    <property type="project" value="UniProtKB-ARBA"/>
</dbReference>
<dbReference type="Gene3D" id="1.10.1580.10">
    <property type="match status" value="1"/>
</dbReference>
<feature type="compositionally biased region" description="Basic residues" evidence="9">
    <location>
        <begin position="1"/>
        <end position="13"/>
    </location>
</feature>
<sequence length="500" mass="55358">MRVTKRASKRRSTRMREGLKKKVAAHGRKQRKLEKKDPTWKSRVRKDPGIPASFPYKEAILAEIEQKRREDEEEKLALKEKRRAEAAAARSALPEGENLMEDESDEENDGANGLAALLQSAQQAAKAYDGTESNDEMEDDDLEVNEYEIDFEEDERLGNEWEKSRKAFDKIFKTVVEASDVILYVLDARDPEGTRSKKIEEAILQSQGKRLIFVLNKIDLVPDNVLKMWLDFLQSSFPTVPLKASGAASTTFNKKMTQAVTSKQLLESLKSYAHKSNLKRAIIVGVVGYPNVGKSSIINALTSRHGGNGKACPVGNQAGVTTSMREVKVDNKLKILDSPGIVFPSSKKSSKESMEAKLALLSAIPSKQIKDPEAAIQLLLKRLAKNTEMADGFKKYYDIPPLVSSDLESFTKGVLIHIARKQGKLGKGGIPKLNDAALVILNDWRDGKIVGWTLPNSSKATQSAENEVSSKASSSTPSSEQTTIVKEWAKEFDLDGLLNI</sequence>
<evidence type="ECO:0000256" key="9">
    <source>
        <dbReference type="SAM" id="MobiDB-lite"/>
    </source>
</evidence>
<dbReference type="Pfam" id="PF08701">
    <property type="entry name" value="GN3L_Grn1"/>
    <property type="match status" value="1"/>
</dbReference>
<comment type="function">
    <text evidence="1">May be involved in the mitochondrial lipid metabolism.</text>
</comment>
<feature type="compositionally biased region" description="Basic and acidic residues" evidence="9">
    <location>
        <begin position="34"/>
        <end position="48"/>
    </location>
</feature>
<evidence type="ECO:0000256" key="6">
    <source>
        <dbReference type="ARBA" id="ARBA00022927"/>
    </source>
</evidence>
<comment type="subcellular location">
    <subcellularLocation>
        <location evidence="2">Nucleus</location>
    </subcellularLocation>
</comment>
<organism evidence="11 12">
    <name type="scientific">Komagataella pastoris</name>
    <name type="common">Yeast</name>
    <name type="synonym">Pichia pastoris</name>
    <dbReference type="NCBI Taxonomy" id="4922"/>
    <lineage>
        <taxon>Eukaryota</taxon>
        <taxon>Fungi</taxon>
        <taxon>Dikarya</taxon>
        <taxon>Ascomycota</taxon>
        <taxon>Saccharomycotina</taxon>
        <taxon>Pichiomycetes</taxon>
        <taxon>Pichiales</taxon>
        <taxon>Pichiaceae</taxon>
        <taxon>Komagataella</taxon>
    </lineage>
</organism>
<feature type="region of interest" description="Disordered" evidence="9">
    <location>
        <begin position="87"/>
        <end position="109"/>
    </location>
</feature>
<dbReference type="InterPro" id="IPR023179">
    <property type="entry name" value="GTP-bd_ortho_bundle_sf"/>
</dbReference>
<dbReference type="GO" id="GO:0042273">
    <property type="term" value="P:ribosomal large subunit biogenesis"/>
    <property type="evidence" value="ECO:0007669"/>
    <property type="project" value="UniProtKB-ARBA"/>
</dbReference>
<dbReference type="FunFam" id="1.10.1580.10:FF:000006">
    <property type="entry name" value="Nuclear GTP-binding protein NUG1"/>
    <property type="match status" value="1"/>
</dbReference>
<feature type="compositionally biased region" description="Low complexity" evidence="9">
    <location>
        <begin position="469"/>
        <end position="479"/>
    </location>
</feature>
<evidence type="ECO:0000313" key="12">
    <source>
        <dbReference type="Proteomes" id="UP000094565"/>
    </source>
</evidence>
<dbReference type="CDD" id="cd04178">
    <property type="entry name" value="Nucleostemin_like"/>
    <property type="match status" value="1"/>
</dbReference>
<dbReference type="OrthoDB" id="10266128at2759"/>
<evidence type="ECO:0000313" key="11">
    <source>
        <dbReference type="EMBL" id="ANZ73110.1"/>
    </source>
</evidence>
<dbReference type="InterPro" id="IPR050755">
    <property type="entry name" value="TRAFAC_YlqF/YawG_RiboMat"/>
</dbReference>
<evidence type="ECO:0000256" key="1">
    <source>
        <dbReference type="ARBA" id="ARBA00003269"/>
    </source>
</evidence>
<dbReference type="SUPFAM" id="SSF52540">
    <property type="entry name" value="P-loop containing nucleoside triphosphate hydrolases"/>
    <property type="match status" value="1"/>
</dbReference>
<dbReference type="Gene3D" id="3.40.50.300">
    <property type="entry name" value="P-loop containing nucleotide triphosphate hydrolases"/>
    <property type="match status" value="1"/>
</dbReference>
<keyword evidence="12" id="KW-1185">Reference proteome</keyword>
<keyword evidence="5" id="KW-0547">Nucleotide-binding</keyword>
<protein>
    <submittedName>
        <fullName evidence="11">BA75_01494T0</fullName>
    </submittedName>
</protein>
<evidence type="ECO:0000256" key="8">
    <source>
        <dbReference type="ARBA" id="ARBA00023242"/>
    </source>
</evidence>
<dbReference type="Proteomes" id="UP000094565">
    <property type="component" value="Chromosome 1"/>
</dbReference>
<keyword evidence="6" id="KW-0653">Protein transport</keyword>
<proteinExistence type="predicted"/>
<dbReference type="InterPro" id="IPR027417">
    <property type="entry name" value="P-loop_NTPase"/>
</dbReference>
<dbReference type="PANTHER" id="PTHR11089">
    <property type="entry name" value="GTP-BINDING PROTEIN-RELATED"/>
    <property type="match status" value="1"/>
</dbReference>
<gene>
    <name evidence="11" type="primary">NUG1</name>
    <name evidence="11" type="ORF">ATY40_BA7501494</name>
</gene>
<dbReference type="GO" id="GO:0006364">
    <property type="term" value="P:rRNA processing"/>
    <property type="evidence" value="ECO:0007669"/>
    <property type="project" value="UniProtKB-ARBA"/>
</dbReference>
<evidence type="ECO:0000256" key="4">
    <source>
        <dbReference type="ARBA" id="ARBA00022517"/>
    </source>
</evidence>
<evidence type="ECO:0000256" key="5">
    <source>
        <dbReference type="ARBA" id="ARBA00022741"/>
    </source>
</evidence>